<accession>A0A841GY36</accession>
<dbReference type="EMBL" id="JACHIA010000005">
    <property type="protein sequence ID" value="MBB6070675.1"/>
    <property type="molecule type" value="Genomic_DNA"/>
</dbReference>
<reference evidence="1 2" key="1">
    <citation type="submission" date="2020-08" db="EMBL/GenBank/DDBJ databases">
        <title>Genomic Encyclopedia of Type Strains, Phase IV (KMG-IV): sequencing the most valuable type-strain genomes for metagenomic binning, comparative biology and taxonomic classification.</title>
        <authorList>
            <person name="Goeker M."/>
        </authorList>
    </citation>
    <scope>NUCLEOTIDE SEQUENCE [LARGE SCALE GENOMIC DNA]</scope>
    <source>
        <strain evidence="1 2">DSM 29007</strain>
    </source>
</reference>
<keyword evidence="2" id="KW-1185">Reference proteome</keyword>
<protein>
    <recommendedName>
        <fullName evidence="3">SAV-6107-like HEPN domain-containing protein</fullName>
    </recommendedName>
</protein>
<evidence type="ECO:0000313" key="1">
    <source>
        <dbReference type="EMBL" id="MBB6070675.1"/>
    </source>
</evidence>
<dbReference type="AlphaFoldDB" id="A0A841GY36"/>
<name>A0A841GY36_9BACT</name>
<evidence type="ECO:0008006" key="3">
    <source>
        <dbReference type="Google" id="ProtNLM"/>
    </source>
</evidence>
<organism evidence="1 2">
    <name type="scientific">Longimicrobium terrae</name>
    <dbReference type="NCBI Taxonomy" id="1639882"/>
    <lineage>
        <taxon>Bacteria</taxon>
        <taxon>Pseudomonadati</taxon>
        <taxon>Gemmatimonadota</taxon>
        <taxon>Longimicrobiia</taxon>
        <taxon>Longimicrobiales</taxon>
        <taxon>Longimicrobiaceae</taxon>
        <taxon>Longimicrobium</taxon>
    </lineage>
</organism>
<evidence type="ECO:0000313" key="2">
    <source>
        <dbReference type="Proteomes" id="UP000582837"/>
    </source>
</evidence>
<dbReference type="Gene3D" id="1.20.120.330">
    <property type="entry name" value="Nucleotidyltransferases domain 2"/>
    <property type="match status" value="1"/>
</dbReference>
<gene>
    <name evidence="1" type="ORF">HNQ61_002296</name>
</gene>
<sequence>MLDSRQLEERQASDSEVEGIWNKAVRSLNSSMLPRLDPDAAFTLLYQGALQASTAVVRASGHRVRGDGHHHHTFFAVAALGAGALSGAARDLNVIRQQRHGAIYDWERTTDEAALSALTAAARKLFAAGEAWLIAERPRLALAPPPFPD</sequence>
<dbReference type="RefSeq" id="WP_170034534.1">
    <property type="nucleotide sequence ID" value="NZ_JABDTL010000001.1"/>
</dbReference>
<comment type="caution">
    <text evidence="1">The sequence shown here is derived from an EMBL/GenBank/DDBJ whole genome shotgun (WGS) entry which is preliminary data.</text>
</comment>
<proteinExistence type="predicted"/>
<dbReference type="Proteomes" id="UP000582837">
    <property type="component" value="Unassembled WGS sequence"/>
</dbReference>